<dbReference type="InterPro" id="IPR015590">
    <property type="entry name" value="Aldehyde_DH_dom"/>
</dbReference>
<dbReference type="EMBL" id="FNDK01000041">
    <property type="protein sequence ID" value="SDI38206.1"/>
    <property type="molecule type" value="Genomic_DNA"/>
</dbReference>
<dbReference type="RefSeq" id="WP_091276824.1">
    <property type="nucleotide sequence ID" value="NZ_FNDK01000041.1"/>
</dbReference>
<organism evidence="6 7">
    <name type="scientific">Alteribacillus persepolensis</name>
    <dbReference type="NCBI Taxonomy" id="568899"/>
    <lineage>
        <taxon>Bacteria</taxon>
        <taxon>Bacillati</taxon>
        <taxon>Bacillota</taxon>
        <taxon>Bacilli</taxon>
        <taxon>Bacillales</taxon>
        <taxon>Bacillaceae</taxon>
        <taxon>Alteribacillus</taxon>
    </lineage>
</organism>
<keyword evidence="2 4" id="KW-0560">Oxidoreductase</keyword>
<evidence type="ECO:0000313" key="6">
    <source>
        <dbReference type="EMBL" id="SDI38206.1"/>
    </source>
</evidence>
<dbReference type="FunFam" id="3.40.309.10:FF:000012">
    <property type="entry name" value="Betaine aldehyde dehydrogenase"/>
    <property type="match status" value="1"/>
</dbReference>
<dbReference type="Proteomes" id="UP000199163">
    <property type="component" value="Unassembled WGS sequence"/>
</dbReference>
<evidence type="ECO:0000259" key="5">
    <source>
        <dbReference type="Pfam" id="PF00171"/>
    </source>
</evidence>
<dbReference type="InterPro" id="IPR016161">
    <property type="entry name" value="Ald_DH/histidinol_DH"/>
</dbReference>
<protein>
    <submittedName>
        <fullName evidence="6">Acyl-CoA reductase</fullName>
    </submittedName>
</protein>
<name>A0A1G8K3Z3_9BACI</name>
<evidence type="ECO:0000256" key="4">
    <source>
        <dbReference type="RuleBase" id="RU003345"/>
    </source>
</evidence>
<dbReference type="FunFam" id="3.40.605.10:FF:000001">
    <property type="entry name" value="Aldehyde dehydrogenase 1"/>
    <property type="match status" value="1"/>
</dbReference>
<evidence type="ECO:0000313" key="7">
    <source>
        <dbReference type="Proteomes" id="UP000199163"/>
    </source>
</evidence>
<dbReference type="PANTHER" id="PTHR11699">
    <property type="entry name" value="ALDEHYDE DEHYDROGENASE-RELATED"/>
    <property type="match status" value="1"/>
</dbReference>
<feature type="active site" evidence="3">
    <location>
        <position position="255"/>
    </location>
</feature>
<dbReference type="AlphaFoldDB" id="A0A1G8K3Z3"/>
<dbReference type="InterPro" id="IPR016162">
    <property type="entry name" value="Ald_DH_N"/>
</dbReference>
<gene>
    <name evidence="6" type="ORF">SAMN05192534_1418</name>
</gene>
<accession>A0A1G8K3Z3</accession>
<dbReference type="OrthoDB" id="9762913at2"/>
<evidence type="ECO:0000256" key="1">
    <source>
        <dbReference type="ARBA" id="ARBA00009986"/>
    </source>
</evidence>
<dbReference type="Gene3D" id="3.40.605.10">
    <property type="entry name" value="Aldehyde Dehydrogenase, Chain A, domain 1"/>
    <property type="match status" value="1"/>
</dbReference>
<proteinExistence type="inferred from homology"/>
<dbReference type="SUPFAM" id="SSF53720">
    <property type="entry name" value="ALDH-like"/>
    <property type="match status" value="1"/>
</dbReference>
<dbReference type="Gene3D" id="3.40.309.10">
    <property type="entry name" value="Aldehyde Dehydrogenase, Chain A, domain 2"/>
    <property type="match status" value="1"/>
</dbReference>
<evidence type="ECO:0000256" key="2">
    <source>
        <dbReference type="ARBA" id="ARBA00023002"/>
    </source>
</evidence>
<reference evidence="7" key="1">
    <citation type="submission" date="2016-10" db="EMBL/GenBank/DDBJ databases">
        <authorList>
            <person name="Varghese N."/>
            <person name="Submissions S."/>
        </authorList>
    </citation>
    <scope>NUCLEOTIDE SEQUENCE [LARGE SCALE GENOMIC DNA]</scope>
    <source>
        <strain evidence="7">DSM 21632</strain>
    </source>
</reference>
<dbReference type="Pfam" id="PF00171">
    <property type="entry name" value="Aldedh"/>
    <property type="match status" value="1"/>
</dbReference>
<keyword evidence="7" id="KW-1185">Reference proteome</keyword>
<comment type="similarity">
    <text evidence="1 4">Belongs to the aldehyde dehydrogenase family.</text>
</comment>
<dbReference type="GO" id="GO:0016620">
    <property type="term" value="F:oxidoreductase activity, acting on the aldehyde or oxo group of donors, NAD or NADP as acceptor"/>
    <property type="evidence" value="ECO:0007669"/>
    <property type="project" value="InterPro"/>
</dbReference>
<dbReference type="InterPro" id="IPR016163">
    <property type="entry name" value="Ald_DH_C"/>
</dbReference>
<dbReference type="InterPro" id="IPR029510">
    <property type="entry name" value="Ald_DH_CS_GLU"/>
</dbReference>
<dbReference type="STRING" id="568899.SAMN05192534_1418"/>
<sequence>MGTASIADVNLDEKYGPFINGEVGEPANGYIDAINAANGKLLAKIGRGGQEDVDRAVKAANAAFKDWSNTLIEERSALLHKIADTLEANQERLKMIECMDTGRAIHEFDLDYQLAVYQFRYFASAILTYEGTSRPVQNGHLITKKEPLGVCAQIIPWNVPMIMTAFKLAPALAAGNTLVLKPAEDACLSIMEFAKLLADILPKGVVNVVPGYGTEAGQALIDHPNVHKLAFTGSVEVGRLVGKTAGERILPVTLELGGKAPHIVFPDVDIDRAVENATLGYTFFNGESCILGTRLLIHDDIYDEFIEKLIARAKEIKIGDPTDRSTRLASLINEKQGKRVLGYFDIARKEGAKILYGGNRVTVPGNEHGYFIEPTIIEAEPHMRIAQEEIFGPAATVTRWRDVDEVIEMANDVEYGLAAGIMTEDLEKALDTANKLEAGSVWINSYFNFQSGAPFGGYKNSGVGREYSQEALDHYTQSKTIVAAYQLPPAGFFK</sequence>
<feature type="domain" description="Aldehyde dehydrogenase" evidence="5">
    <location>
        <begin position="29"/>
        <end position="481"/>
    </location>
</feature>
<evidence type="ECO:0000256" key="3">
    <source>
        <dbReference type="PROSITE-ProRule" id="PRU10007"/>
    </source>
</evidence>
<dbReference type="PROSITE" id="PS00687">
    <property type="entry name" value="ALDEHYDE_DEHYDR_GLU"/>
    <property type="match status" value="1"/>
</dbReference>